<sequence length="295" mass="34248">MTIPGRPDGQPYRICRVIGNNYVLAHDDGGREIILRGLGIGFKKHPGDLVPARNVERIYAMRSPEHSSRLSKLLSDVPPEFLDVSTEIIETAEKQLGRRLSENVYITLTDHICFAVERMRNGITYPNQLLWEITNFYPAEYALGEQALDIIERRLGFRLARDEAGFIALHLVNAEIDGRMSDMVRITQFIRTIIEIVESYYDCKLDEQSLDYGRFITHLKFLGQRMTQNRYTPEDDNEFQSMVARRYRSDYECALQIREHLQESFDICLPPEEITFLTVHLHRLGLSMGFTKKEE</sequence>
<accession>A0A1Y4L6F5</accession>
<comment type="caution">
    <text evidence="3">The sequence shown here is derived from an EMBL/GenBank/DDBJ whole genome shotgun (WGS) entry which is preliminary data.</text>
</comment>
<dbReference type="Pfam" id="PF00874">
    <property type="entry name" value="PRD"/>
    <property type="match status" value="2"/>
</dbReference>
<reference evidence="5 6" key="1">
    <citation type="submission" date="2017-04" db="EMBL/GenBank/DDBJ databases">
        <title>Function of individual gut microbiota members based on whole genome sequencing of pure cultures obtained from chicken caecum.</title>
        <authorList>
            <person name="Medvecky M."/>
            <person name="Cejkova D."/>
            <person name="Polansky O."/>
            <person name="Karasova D."/>
            <person name="Kubasova T."/>
            <person name="Cizek A."/>
            <person name="Rychlik I."/>
        </authorList>
    </citation>
    <scope>NUCLEOTIDE SEQUENCE [LARGE SCALE GENOMIC DNA]</scope>
    <source>
        <strain evidence="5">An179</strain>
        <strain evidence="6">An180</strain>
    </source>
</reference>
<dbReference type="RefSeq" id="WP_016148503.1">
    <property type="nucleotide sequence ID" value="NZ_CABKSA010000002.1"/>
</dbReference>
<feature type="domain" description="PRD" evidence="2">
    <location>
        <begin position="76"/>
        <end position="181"/>
    </location>
</feature>
<dbReference type="InterPro" id="IPR050661">
    <property type="entry name" value="BglG_antiterminators"/>
</dbReference>
<keyword evidence="1" id="KW-0677">Repeat</keyword>
<dbReference type="Pfam" id="PF03123">
    <property type="entry name" value="CAT_RBD"/>
    <property type="match status" value="1"/>
</dbReference>
<evidence type="ECO:0000313" key="3">
    <source>
        <dbReference type="EMBL" id="OUP52286.1"/>
    </source>
</evidence>
<dbReference type="AlphaFoldDB" id="A0A1Y4L6F5"/>
<feature type="domain" description="PRD" evidence="2">
    <location>
        <begin position="182"/>
        <end position="291"/>
    </location>
</feature>
<evidence type="ECO:0000313" key="4">
    <source>
        <dbReference type="EMBL" id="OUP58476.1"/>
    </source>
</evidence>
<dbReference type="SUPFAM" id="SSF50151">
    <property type="entry name" value="SacY-like RNA-binding domain"/>
    <property type="match status" value="1"/>
</dbReference>
<dbReference type="SUPFAM" id="SSF63520">
    <property type="entry name" value="PTS-regulatory domain, PRD"/>
    <property type="match status" value="2"/>
</dbReference>
<dbReference type="Gene3D" id="2.30.24.10">
    <property type="entry name" value="CAT RNA-binding domain"/>
    <property type="match status" value="1"/>
</dbReference>
<dbReference type="Proteomes" id="UP000195326">
    <property type="component" value="Unassembled WGS sequence"/>
</dbReference>
<dbReference type="PANTHER" id="PTHR30185">
    <property type="entry name" value="CRYPTIC BETA-GLUCOSIDE BGL OPERON ANTITERMINATOR"/>
    <property type="match status" value="1"/>
</dbReference>
<dbReference type="PANTHER" id="PTHR30185:SF15">
    <property type="entry name" value="CRYPTIC BETA-GLUCOSIDE BGL OPERON ANTITERMINATOR"/>
    <property type="match status" value="1"/>
</dbReference>
<dbReference type="PROSITE" id="PS51372">
    <property type="entry name" value="PRD_2"/>
    <property type="match status" value="2"/>
</dbReference>
<dbReference type="NCBIfam" id="NF046042">
    <property type="entry name" value="LicT"/>
    <property type="match status" value="1"/>
</dbReference>
<dbReference type="Proteomes" id="UP000195897">
    <property type="component" value="Unassembled WGS sequence"/>
</dbReference>
<dbReference type="InterPro" id="IPR036650">
    <property type="entry name" value="CAT_RNA-bd_dom_sf"/>
</dbReference>
<dbReference type="SMART" id="SM01061">
    <property type="entry name" value="CAT_RBD"/>
    <property type="match status" value="1"/>
</dbReference>
<dbReference type="STRING" id="501571.GCA_900143195_00266"/>
<dbReference type="InterPro" id="IPR036634">
    <property type="entry name" value="PRD_sf"/>
</dbReference>
<dbReference type="GO" id="GO:0003723">
    <property type="term" value="F:RNA binding"/>
    <property type="evidence" value="ECO:0007669"/>
    <property type="project" value="InterPro"/>
</dbReference>
<dbReference type="InterPro" id="IPR011608">
    <property type="entry name" value="PRD"/>
</dbReference>
<evidence type="ECO:0000259" key="2">
    <source>
        <dbReference type="PROSITE" id="PS51372"/>
    </source>
</evidence>
<dbReference type="InterPro" id="IPR004341">
    <property type="entry name" value="CAT_RNA-bd_dom"/>
</dbReference>
<reference evidence="3" key="2">
    <citation type="journal article" date="2018" name="BMC Genomics">
        <title>Whole genome sequencing and function prediction of 133 gut anaerobes isolated from chicken caecum in pure cultures.</title>
        <authorList>
            <person name="Medvecky M."/>
            <person name="Cejkova D."/>
            <person name="Polansky O."/>
            <person name="Karasova D."/>
            <person name="Kubasova T."/>
            <person name="Cizek A."/>
            <person name="Rychlik I."/>
        </authorList>
    </citation>
    <scope>NUCLEOTIDE SEQUENCE</scope>
    <source>
        <strain evidence="4">An179</strain>
        <strain evidence="3">An180</strain>
    </source>
</reference>
<organism evidence="3 6">
    <name type="scientific">Butyricicoccus pullicaecorum</name>
    <dbReference type="NCBI Taxonomy" id="501571"/>
    <lineage>
        <taxon>Bacteria</taxon>
        <taxon>Bacillati</taxon>
        <taxon>Bacillota</taxon>
        <taxon>Clostridia</taxon>
        <taxon>Eubacteriales</taxon>
        <taxon>Butyricicoccaceae</taxon>
        <taxon>Butyricicoccus</taxon>
    </lineage>
</organism>
<dbReference type="EMBL" id="NFKL01000009">
    <property type="protein sequence ID" value="OUP58476.1"/>
    <property type="molecule type" value="Genomic_DNA"/>
</dbReference>
<evidence type="ECO:0000313" key="6">
    <source>
        <dbReference type="Proteomes" id="UP000195897"/>
    </source>
</evidence>
<gene>
    <name evidence="4" type="ORF">B5F15_07765</name>
    <name evidence="3" type="ORF">B5F17_09600</name>
</gene>
<dbReference type="EMBL" id="NFKK01000011">
    <property type="protein sequence ID" value="OUP52286.1"/>
    <property type="molecule type" value="Genomic_DNA"/>
</dbReference>
<protein>
    <submittedName>
        <fullName evidence="3">Transcription antiterminator BglG</fullName>
    </submittedName>
</protein>
<dbReference type="GO" id="GO:0006355">
    <property type="term" value="P:regulation of DNA-templated transcription"/>
    <property type="evidence" value="ECO:0007669"/>
    <property type="project" value="InterPro"/>
</dbReference>
<dbReference type="Gene3D" id="1.10.1790.10">
    <property type="entry name" value="PRD domain"/>
    <property type="match status" value="2"/>
</dbReference>
<name>A0A1Y4L6F5_9FIRM</name>
<evidence type="ECO:0000313" key="5">
    <source>
        <dbReference type="Proteomes" id="UP000195326"/>
    </source>
</evidence>
<proteinExistence type="predicted"/>
<evidence type="ECO:0000256" key="1">
    <source>
        <dbReference type="ARBA" id="ARBA00022737"/>
    </source>
</evidence>